<dbReference type="SUPFAM" id="SSF51905">
    <property type="entry name" value="FAD/NAD(P)-binding domain"/>
    <property type="match status" value="1"/>
</dbReference>
<keyword evidence="5" id="KW-1185">Reference proteome</keyword>
<dbReference type="Pfam" id="PF13450">
    <property type="entry name" value="NAD_binding_8"/>
    <property type="match status" value="1"/>
</dbReference>
<dbReference type="GO" id="GO:0004497">
    <property type="term" value="F:monooxygenase activity"/>
    <property type="evidence" value="ECO:0007669"/>
    <property type="project" value="UniProtKB-KW"/>
</dbReference>
<dbReference type="InterPro" id="IPR051820">
    <property type="entry name" value="FAD-binding_MO"/>
</dbReference>
<comment type="similarity">
    <text evidence="2">Belongs to the FAD-binding monooxygenase family.</text>
</comment>
<evidence type="ECO:0000313" key="4">
    <source>
        <dbReference type="EMBL" id="SDC60390.1"/>
    </source>
</evidence>
<dbReference type="Proteomes" id="UP000242317">
    <property type="component" value="Unassembled WGS sequence"/>
</dbReference>
<proteinExistence type="inferred from homology"/>
<evidence type="ECO:0000256" key="1">
    <source>
        <dbReference type="ARBA" id="ARBA00001974"/>
    </source>
</evidence>
<evidence type="ECO:0000256" key="3">
    <source>
        <dbReference type="ARBA" id="ARBA00023033"/>
    </source>
</evidence>
<dbReference type="PANTHER" id="PTHR43872:SF1">
    <property type="entry name" value="MONOOXYGENASE, PUTATIVE (AFU_ORTHOLOGUE AFUA_8G02570)-RELATED"/>
    <property type="match status" value="1"/>
</dbReference>
<protein>
    <submittedName>
        <fullName evidence="4">NAD(P)-binding Rossmann-like domain-containing protein</fullName>
    </submittedName>
</protein>
<dbReference type="Gene3D" id="3.50.50.60">
    <property type="entry name" value="FAD/NAD(P)-binding domain"/>
    <property type="match status" value="1"/>
</dbReference>
<dbReference type="AlphaFoldDB" id="A0A1G6MXU5"/>
<keyword evidence="3" id="KW-0503">Monooxygenase</keyword>
<dbReference type="PANTHER" id="PTHR43872">
    <property type="entry name" value="MONOOXYGENASE, PUTATIVE (AFU_ORTHOLOGUE AFUA_8G02570)-RELATED"/>
    <property type="match status" value="1"/>
</dbReference>
<organism evidence="4 5">
    <name type="scientific">Acinetobacter marinus</name>
    <dbReference type="NCBI Taxonomy" id="281375"/>
    <lineage>
        <taxon>Bacteria</taxon>
        <taxon>Pseudomonadati</taxon>
        <taxon>Pseudomonadota</taxon>
        <taxon>Gammaproteobacteria</taxon>
        <taxon>Moraxellales</taxon>
        <taxon>Moraxellaceae</taxon>
        <taxon>Acinetobacter</taxon>
    </lineage>
</organism>
<dbReference type="EMBL" id="FMYK01000008">
    <property type="protein sequence ID" value="SDC60390.1"/>
    <property type="molecule type" value="Genomic_DNA"/>
</dbReference>
<name>A0A1G6MXU5_9GAMM</name>
<gene>
    <name evidence="4" type="ORF">SAMN05421749_10850</name>
</gene>
<evidence type="ECO:0000313" key="5">
    <source>
        <dbReference type="Proteomes" id="UP000242317"/>
    </source>
</evidence>
<sequence>MKANYDVVIIGAGISGIDMACQLSMYHPNKRYIILERRQDLGGTWDLFKYPGIRSDSDMATFGFKFRPWKKSKVLAEATEIKDYLKETAEEYGVLEHIRYGTEVSQLDFDSQSSCWTISIKDVHTEQSEKFSVNLWCHVQVITTMTQVISQNLKVWKIIKAPLSIRNFGLKI</sequence>
<dbReference type="InterPro" id="IPR036188">
    <property type="entry name" value="FAD/NAD-bd_sf"/>
</dbReference>
<evidence type="ECO:0000256" key="2">
    <source>
        <dbReference type="ARBA" id="ARBA00010139"/>
    </source>
</evidence>
<comment type="cofactor">
    <cofactor evidence="1">
        <name>FAD</name>
        <dbReference type="ChEBI" id="CHEBI:57692"/>
    </cofactor>
</comment>
<accession>A0A1G6MXU5</accession>
<keyword evidence="3" id="KW-0560">Oxidoreductase</keyword>
<reference evidence="5" key="1">
    <citation type="submission" date="2016-09" db="EMBL/GenBank/DDBJ databases">
        <authorList>
            <person name="Varghese N."/>
            <person name="Submissions S."/>
        </authorList>
    </citation>
    <scope>NUCLEOTIDE SEQUENCE [LARGE SCALE GENOMIC DNA]</scope>
    <source>
        <strain evidence="5">ANC 3699</strain>
    </source>
</reference>